<feature type="transmembrane region" description="Helical" evidence="5">
    <location>
        <begin position="213"/>
        <end position="232"/>
    </location>
</feature>
<dbReference type="GO" id="GO:0016020">
    <property type="term" value="C:membrane"/>
    <property type="evidence" value="ECO:0007669"/>
    <property type="project" value="UniProtKB-SubCell"/>
</dbReference>
<evidence type="ECO:0008006" key="10">
    <source>
        <dbReference type="Google" id="ProtNLM"/>
    </source>
</evidence>
<dbReference type="STRING" id="870435.A0A0C3PFQ1"/>
<comment type="subcellular location">
    <subcellularLocation>
        <location evidence="1">Membrane</location>
        <topology evidence="1">Multi-pass membrane protein</topology>
    </subcellularLocation>
</comment>
<dbReference type="Pfam" id="PF04547">
    <property type="entry name" value="Anoctamin"/>
    <property type="match status" value="1"/>
</dbReference>
<dbReference type="GO" id="GO:0005254">
    <property type="term" value="F:chloride channel activity"/>
    <property type="evidence" value="ECO:0007669"/>
    <property type="project" value="TreeGrafter"/>
</dbReference>
<accession>A0A0C3PFQ1</accession>
<gene>
    <name evidence="8" type="ORF">M404DRAFT_24441</name>
</gene>
<evidence type="ECO:0000256" key="4">
    <source>
        <dbReference type="ARBA" id="ARBA00023136"/>
    </source>
</evidence>
<evidence type="ECO:0000256" key="1">
    <source>
        <dbReference type="ARBA" id="ARBA00004141"/>
    </source>
</evidence>
<organism evidence="8 9">
    <name type="scientific">Pisolithus tinctorius Marx 270</name>
    <dbReference type="NCBI Taxonomy" id="870435"/>
    <lineage>
        <taxon>Eukaryota</taxon>
        <taxon>Fungi</taxon>
        <taxon>Dikarya</taxon>
        <taxon>Basidiomycota</taxon>
        <taxon>Agaricomycotina</taxon>
        <taxon>Agaricomycetes</taxon>
        <taxon>Agaricomycetidae</taxon>
        <taxon>Boletales</taxon>
        <taxon>Sclerodermatineae</taxon>
        <taxon>Pisolithaceae</taxon>
        <taxon>Pisolithus</taxon>
    </lineage>
</organism>
<reference evidence="8 9" key="1">
    <citation type="submission" date="2014-04" db="EMBL/GenBank/DDBJ databases">
        <authorList>
            <consortium name="DOE Joint Genome Institute"/>
            <person name="Kuo A."/>
            <person name="Kohler A."/>
            <person name="Costa M.D."/>
            <person name="Nagy L.G."/>
            <person name="Floudas D."/>
            <person name="Copeland A."/>
            <person name="Barry K.W."/>
            <person name="Cichocki N."/>
            <person name="Veneault-Fourrey C."/>
            <person name="LaButti K."/>
            <person name="Lindquist E.A."/>
            <person name="Lipzen A."/>
            <person name="Lundell T."/>
            <person name="Morin E."/>
            <person name="Murat C."/>
            <person name="Sun H."/>
            <person name="Tunlid A."/>
            <person name="Henrissat B."/>
            <person name="Grigoriev I.V."/>
            <person name="Hibbett D.S."/>
            <person name="Martin F."/>
            <person name="Nordberg H.P."/>
            <person name="Cantor M.N."/>
            <person name="Hua S.X."/>
        </authorList>
    </citation>
    <scope>NUCLEOTIDE SEQUENCE [LARGE SCALE GENOMIC DNA]</scope>
    <source>
        <strain evidence="8 9">Marx 270</strain>
    </source>
</reference>
<evidence type="ECO:0000256" key="2">
    <source>
        <dbReference type="ARBA" id="ARBA00022692"/>
    </source>
</evidence>
<dbReference type="EMBL" id="KN831962">
    <property type="protein sequence ID" value="KIO06749.1"/>
    <property type="molecule type" value="Genomic_DNA"/>
</dbReference>
<keyword evidence="2 5" id="KW-0812">Transmembrane</keyword>
<dbReference type="OrthoDB" id="296386at2759"/>
<dbReference type="HOGENOM" id="CLU_010867_1_0_1"/>
<feature type="transmembrane region" description="Helical" evidence="5">
    <location>
        <begin position="308"/>
        <end position="326"/>
    </location>
</feature>
<feature type="transmembrane region" description="Helical" evidence="5">
    <location>
        <begin position="273"/>
        <end position="296"/>
    </location>
</feature>
<dbReference type="Pfam" id="PF20877">
    <property type="entry name" value="Anoctamin_N"/>
    <property type="match status" value="1"/>
</dbReference>
<dbReference type="GO" id="GO:0032541">
    <property type="term" value="C:cortical endoplasmic reticulum"/>
    <property type="evidence" value="ECO:0007669"/>
    <property type="project" value="TreeGrafter"/>
</dbReference>
<feature type="transmembrane region" description="Helical" evidence="5">
    <location>
        <begin position="180"/>
        <end position="207"/>
    </location>
</feature>
<dbReference type="InterPro" id="IPR007632">
    <property type="entry name" value="Anoctamin"/>
</dbReference>
<evidence type="ECO:0000313" key="8">
    <source>
        <dbReference type="EMBL" id="KIO06749.1"/>
    </source>
</evidence>
<evidence type="ECO:0000256" key="5">
    <source>
        <dbReference type="SAM" id="Phobius"/>
    </source>
</evidence>
<name>A0A0C3PFQ1_PISTI</name>
<keyword evidence="4 5" id="KW-0472">Membrane</keyword>
<protein>
    <recommendedName>
        <fullName evidence="10">DUF590-domain-containing protein</fullName>
    </recommendedName>
</protein>
<dbReference type="AlphaFoldDB" id="A0A0C3PFQ1"/>
<evidence type="ECO:0000259" key="7">
    <source>
        <dbReference type="Pfam" id="PF20877"/>
    </source>
</evidence>
<dbReference type="Proteomes" id="UP000054217">
    <property type="component" value="Unassembled WGS sequence"/>
</dbReference>
<dbReference type="InParanoid" id="A0A0C3PFQ1"/>
<dbReference type="PANTHER" id="PTHR12308">
    <property type="entry name" value="ANOCTAMIN"/>
    <property type="match status" value="1"/>
</dbReference>
<sequence length="758" mass="86100">MPPQVDLVIVFRVSPLKVTSLSKEQVRQNALKAERQYTALIDTLNRAGLKAVGRSGENQDQLLILVTCPQNVLSRLVHCERYSDFLYGLPMSRLPSVEEDLDAAPLSPAHRIRLVHAFISSTPQDGGLGIIPGCREWDLVESVMALHDHDFNEHWIRLWTRHRIASVQLDKIRDQFGDSVALYFFFLTAYTRALIFPAVLGLVFYFFGTPYSALYSSLLLVWSVVFVEWWALQERILSVRWCTRGSFRVEKRRADYRPGLPWWKKEFRRVASIPIILLFASVLAVILTGIFVFEAFVTQLYKGPGHQIISFTPTILFMALVPKVMASYKSYAKRFTDWENHAHQSSHSNSLAIKVFALSSMNAYLGLALSAFVYVPFGESVMHFVQRYIFSGSRDAAVILERFSINLNDTIKVGSGGGRGEKVVGKVTAHNLFEADMENARQKLNPSRLQEQMFAFIVTNQVVNNFMEIGLPYVLRAIESFRSGKSFRNGKIKKKRVAFDDESVGHGQNQGQVPEKRTKEEREFLEIVRSEVTRPEYDVFEDYGEMVTQFGYIALWSTIWPLAPLMALLNNYIEARSDAFKIATHARRPIPVRTDTIGPWLEALSFLTWLSALTNSALVYLFRPPDHELSTQMDVNGDVGTHLHHHHHGHGRNGLAATKELLGHALLVALLASHGYLLLRTIVRRILELAIWRGSEEAKEAERVNREMKEKYLKQCTSLTGETKPVSVEASAGVRDEWEGFWAVDEGVEEIQKLVKDA</sequence>
<evidence type="ECO:0000313" key="9">
    <source>
        <dbReference type="Proteomes" id="UP000054217"/>
    </source>
</evidence>
<evidence type="ECO:0000259" key="6">
    <source>
        <dbReference type="Pfam" id="PF04547"/>
    </source>
</evidence>
<dbReference type="InterPro" id="IPR049456">
    <property type="entry name" value="Anoctamin_N_fung"/>
</dbReference>
<feature type="domain" description="Anoctamin alpha-beta plait" evidence="7">
    <location>
        <begin position="4"/>
        <end position="140"/>
    </location>
</feature>
<feature type="domain" description="Anoctamin transmembrane" evidence="6">
    <location>
        <begin position="172"/>
        <end position="687"/>
    </location>
</feature>
<keyword evidence="9" id="KW-1185">Reference proteome</keyword>
<evidence type="ECO:0000256" key="3">
    <source>
        <dbReference type="ARBA" id="ARBA00022989"/>
    </source>
</evidence>
<reference evidence="9" key="2">
    <citation type="submission" date="2015-01" db="EMBL/GenBank/DDBJ databases">
        <title>Evolutionary Origins and Diversification of the Mycorrhizal Mutualists.</title>
        <authorList>
            <consortium name="DOE Joint Genome Institute"/>
            <consortium name="Mycorrhizal Genomics Consortium"/>
            <person name="Kohler A."/>
            <person name="Kuo A."/>
            <person name="Nagy L.G."/>
            <person name="Floudas D."/>
            <person name="Copeland A."/>
            <person name="Barry K.W."/>
            <person name="Cichocki N."/>
            <person name="Veneault-Fourrey C."/>
            <person name="LaButti K."/>
            <person name="Lindquist E.A."/>
            <person name="Lipzen A."/>
            <person name="Lundell T."/>
            <person name="Morin E."/>
            <person name="Murat C."/>
            <person name="Riley R."/>
            <person name="Ohm R."/>
            <person name="Sun H."/>
            <person name="Tunlid A."/>
            <person name="Henrissat B."/>
            <person name="Grigoriev I.V."/>
            <person name="Hibbett D.S."/>
            <person name="Martin F."/>
        </authorList>
    </citation>
    <scope>NUCLEOTIDE SEQUENCE [LARGE SCALE GENOMIC DNA]</scope>
    <source>
        <strain evidence="9">Marx 270</strain>
    </source>
</reference>
<feature type="transmembrane region" description="Helical" evidence="5">
    <location>
        <begin position="355"/>
        <end position="377"/>
    </location>
</feature>
<dbReference type="PANTHER" id="PTHR12308:SF73">
    <property type="entry name" value="ANOCTAMIN"/>
    <property type="match status" value="1"/>
</dbReference>
<dbReference type="InterPro" id="IPR049452">
    <property type="entry name" value="Anoctamin_TM"/>
</dbReference>
<proteinExistence type="predicted"/>
<dbReference type="FunCoup" id="A0A0C3PFQ1">
    <property type="interactions" value="79"/>
</dbReference>
<keyword evidence="3 5" id="KW-1133">Transmembrane helix</keyword>